<feature type="compositionally biased region" description="Basic and acidic residues" evidence="1">
    <location>
        <begin position="244"/>
        <end position="291"/>
    </location>
</feature>
<feature type="compositionally biased region" description="Basic and acidic residues" evidence="1">
    <location>
        <begin position="227"/>
        <end position="237"/>
    </location>
</feature>
<feature type="compositionally biased region" description="Pro residues" evidence="1">
    <location>
        <begin position="409"/>
        <end position="422"/>
    </location>
</feature>
<keyword evidence="3" id="KW-1185">Reference proteome</keyword>
<feature type="region of interest" description="Disordered" evidence="1">
    <location>
        <begin position="409"/>
        <end position="428"/>
    </location>
</feature>
<dbReference type="Proteomes" id="UP001445335">
    <property type="component" value="Unassembled WGS sequence"/>
</dbReference>
<evidence type="ECO:0000313" key="3">
    <source>
        <dbReference type="Proteomes" id="UP001445335"/>
    </source>
</evidence>
<organism evidence="2 3">
    <name type="scientific">Elliptochloris bilobata</name>
    <dbReference type="NCBI Taxonomy" id="381761"/>
    <lineage>
        <taxon>Eukaryota</taxon>
        <taxon>Viridiplantae</taxon>
        <taxon>Chlorophyta</taxon>
        <taxon>core chlorophytes</taxon>
        <taxon>Trebouxiophyceae</taxon>
        <taxon>Trebouxiophyceae incertae sedis</taxon>
        <taxon>Elliptochloris clade</taxon>
        <taxon>Elliptochloris</taxon>
    </lineage>
</organism>
<sequence>MAVAAAELAVSGWATGLETVQQKTAAGAQPHAADASGKRRERGGLPRVVQKLGGLKLKIRVNGKGKGASAGAGKKTGMVKPQTELEDALTQLERLVASQGVARLPGKQLLSPLPAELAALAVEGEGASSGSPPRGYDSGSEGGTVPTPRGRGGSGYPDRRRGDREALERRDSREQWPRAYDRRSLERRVHERRDSHDLDRDGRRRSRSRTGRGYEREYRRSGYGSRSSERARPRERGYGSYGGAREDRYGGATRYERGYGRERGNDMRLSERELRDGERQRDRDCNRERGRGRGSYSRSMDRMCERERAAPAGGGGDAAVGGMGMARADAPEADSPPEVVQPATVAESLPVNESGGSFTAALPSGTAWPMRAGPAIQRIMVKVRDVAVNTLPPPLADAGAQTAPVVVVPPPPPPPPPPPGLPPLADDVPMEIEEAPPAPQLPRAAAAATASGPPAAAAAATPGAAAAAALADALRIAGVPATQENAAKLHANAVGLKRAADRMGEVVTGPNGTQRRAMRALGIAFQLNAYMQFLIAAERSAHPRTVLDGIAPARLLKQMLDQVPLVEAAVANVRDAVGDPRACQLVRIYAERQLEVLRTRIMLAAHRRLKSDRSHLATSLPAALLQSGGPALLRPTGGGGAPAAAVLLARAATGVAAGAPQGAGMAGGEAPAEHGALDLPGYVVDSLLRVLELSGRTLGSLTVMSRTGAELAAFVSANAGDAGAVNAAAHVALLSLDAALLPIDALAQHGRRAFAAVQGWADRLAVPSRA</sequence>
<protein>
    <submittedName>
        <fullName evidence="2">Uncharacterized protein</fullName>
    </submittedName>
</protein>
<gene>
    <name evidence="2" type="ORF">WJX81_002748</name>
</gene>
<feature type="compositionally biased region" description="Low complexity" evidence="1">
    <location>
        <begin position="124"/>
        <end position="133"/>
    </location>
</feature>
<name>A0AAW1RVG8_9CHLO</name>
<evidence type="ECO:0000313" key="2">
    <source>
        <dbReference type="EMBL" id="KAK9838125.1"/>
    </source>
</evidence>
<feature type="region of interest" description="Disordered" evidence="1">
    <location>
        <begin position="22"/>
        <end position="47"/>
    </location>
</feature>
<feature type="region of interest" description="Disordered" evidence="1">
    <location>
        <begin position="124"/>
        <end position="302"/>
    </location>
</feature>
<feature type="compositionally biased region" description="Basic and acidic residues" evidence="1">
    <location>
        <begin position="157"/>
        <end position="202"/>
    </location>
</feature>
<evidence type="ECO:0000256" key="1">
    <source>
        <dbReference type="SAM" id="MobiDB-lite"/>
    </source>
</evidence>
<dbReference type="AlphaFoldDB" id="A0AAW1RVG8"/>
<reference evidence="2 3" key="1">
    <citation type="journal article" date="2024" name="Nat. Commun.">
        <title>Phylogenomics reveals the evolutionary origins of lichenization in chlorophyte algae.</title>
        <authorList>
            <person name="Puginier C."/>
            <person name="Libourel C."/>
            <person name="Otte J."/>
            <person name="Skaloud P."/>
            <person name="Haon M."/>
            <person name="Grisel S."/>
            <person name="Petersen M."/>
            <person name="Berrin J.G."/>
            <person name="Delaux P.M."/>
            <person name="Dal Grande F."/>
            <person name="Keller J."/>
        </authorList>
    </citation>
    <scope>NUCLEOTIDE SEQUENCE [LARGE SCALE GENOMIC DNA]</scope>
    <source>
        <strain evidence="2 3">SAG 245.80</strain>
    </source>
</reference>
<feature type="region of interest" description="Disordered" evidence="1">
    <location>
        <begin position="63"/>
        <end position="85"/>
    </location>
</feature>
<accession>A0AAW1RVG8</accession>
<comment type="caution">
    <text evidence="2">The sequence shown here is derived from an EMBL/GenBank/DDBJ whole genome shotgun (WGS) entry which is preliminary data.</text>
</comment>
<proteinExistence type="predicted"/>
<dbReference type="EMBL" id="JALJOU010000020">
    <property type="protein sequence ID" value="KAK9838125.1"/>
    <property type="molecule type" value="Genomic_DNA"/>
</dbReference>